<proteinExistence type="predicted"/>
<dbReference type="STRING" id="3694.A0A2K2AQV8"/>
<evidence type="ECO:0000313" key="2">
    <source>
        <dbReference type="Proteomes" id="UP000006729"/>
    </source>
</evidence>
<keyword evidence="2" id="KW-1185">Reference proteome</keyword>
<sequence length="86" mass="9645">MNTSAVDELPLQGTFCPENPAITVCQSLRDKNRDSWKTLNLSRRFYLPPLNDEVLRQAIFAGENGPVSVVEQTIMPSVFDLVSLIH</sequence>
<evidence type="ECO:0000313" key="1">
    <source>
        <dbReference type="EMBL" id="PNT39917.1"/>
    </source>
</evidence>
<dbReference type="AlphaFoldDB" id="A0A2K2AQV8"/>
<protein>
    <submittedName>
        <fullName evidence="1">Uncharacterized protein</fullName>
    </submittedName>
</protein>
<organism evidence="1 2">
    <name type="scientific">Populus trichocarpa</name>
    <name type="common">Western balsam poplar</name>
    <name type="synonym">Populus balsamifera subsp. trichocarpa</name>
    <dbReference type="NCBI Taxonomy" id="3694"/>
    <lineage>
        <taxon>Eukaryota</taxon>
        <taxon>Viridiplantae</taxon>
        <taxon>Streptophyta</taxon>
        <taxon>Embryophyta</taxon>
        <taxon>Tracheophyta</taxon>
        <taxon>Spermatophyta</taxon>
        <taxon>Magnoliopsida</taxon>
        <taxon>eudicotyledons</taxon>
        <taxon>Gunneridae</taxon>
        <taxon>Pentapetalae</taxon>
        <taxon>rosids</taxon>
        <taxon>fabids</taxon>
        <taxon>Malpighiales</taxon>
        <taxon>Salicaceae</taxon>
        <taxon>Saliceae</taxon>
        <taxon>Populus</taxon>
    </lineage>
</organism>
<gene>
    <name evidence="1" type="ORF">POPTR_004G066400</name>
</gene>
<dbReference type="Proteomes" id="UP000006729">
    <property type="component" value="Chromosome 4"/>
</dbReference>
<reference evidence="1 2" key="1">
    <citation type="journal article" date="2006" name="Science">
        <title>The genome of black cottonwood, Populus trichocarpa (Torr. &amp; Gray).</title>
        <authorList>
            <person name="Tuskan G.A."/>
            <person name="Difazio S."/>
            <person name="Jansson S."/>
            <person name="Bohlmann J."/>
            <person name="Grigoriev I."/>
            <person name="Hellsten U."/>
            <person name="Putnam N."/>
            <person name="Ralph S."/>
            <person name="Rombauts S."/>
            <person name="Salamov A."/>
            <person name="Schein J."/>
            <person name="Sterck L."/>
            <person name="Aerts A."/>
            <person name="Bhalerao R.R."/>
            <person name="Bhalerao R.P."/>
            <person name="Blaudez D."/>
            <person name="Boerjan W."/>
            <person name="Brun A."/>
            <person name="Brunner A."/>
            <person name="Busov V."/>
            <person name="Campbell M."/>
            <person name="Carlson J."/>
            <person name="Chalot M."/>
            <person name="Chapman J."/>
            <person name="Chen G.L."/>
            <person name="Cooper D."/>
            <person name="Coutinho P.M."/>
            <person name="Couturier J."/>
            <person name="Covert S."/>
            <person name="Cronk Q."/>
            <person name="Cunningham R."/>
            <person name="Davis J."/>
            <person name="Degroeve S."/>
            <person name="Dejardin A."/>
            <person name="Depamphilis C."/>
            <person name="Detter J."/>
            <person name="Dirks B."/>
            <person name="Dubchak I."/>
            <person name="Duplessis S."/>
            <person name="Ehlting J."/>
            <person name="Ellis B."/>
            <person name="Gendler K."/>
            <person name="Goodstein D."/>
            <person name="Gribskov M."/>
            <person name="Grimwood J."/>
            <person name="Groover A."/>
            <person name="Gunter L."/>
            <person name="Hamberger B."/>
            <person name="Heinze B."/>
            <person name="Helariutta Y."/>
            <person name="Henrissat B."/>
            <person name="Holligan D."/>
            <person name="Holt R."/>
            <person name="Huang W."/>
            <person name="Islam-Faridi N."/>
            <person name="Jones S."/>
            <person name="Jones-Rhoades M."/>
            <person name="Jorgensen R."/>
            <person name="Joshi C."/>
            <person name="Kangasjarvi J."/>
            <person name="Karlsson J."/>
            <person name="Kelleher C."/>
            <person name="Kirkpatrick R."/>
            <person name="Kirst M."/>
            <person name="Kohler A."/>
            <person name="Kalluri U."/>
            <person name="Larimer F."/>
            <person name="Leebens-Mack J."/>
            <person name="Leple J.C."/>
            <person name="Locascio P."/>
            <person name="Lou Y."/>
            <person name="Lucas S."/>
            <person name="Martin F."/>
            <person name="Montanini B."/>
            <person name="Napoli C."/>
            <person name="Nelson D.R."/>
            <person name="Nelson C."/>
            <person name="Nieminen K."/>
            <person name="Nilsson O."/>
            <person name="Pereda V."/>
            <person name="Peter G."/>
            <person name="Philippe R."/>
            <person name="Pilate G."/>
            <person name="Poliakov A."/>
            <person name="Razumovskaya J."/>
            <person name="Richardson P."/>
            <person name="Rinaldi C."/>
            <person name="Ritland K."/>
            <person name="Rouze P."/>
            <person name="Ryaboy D."/>
            <person name="Schmutz J."/>
            <person name="Schrader J."/>
            <person name="Segerman B."/>
            <person name="Shin H."/>
            <person name="Siddiqui A."/>
            <person name="Sterky F."/>
            <person name="Terry A."/>
            <person name="Tsai C.J."/>
            <person name="Uberbacher E."/>
            <person name="Unneberg P."/>
            <person name="Vahala J."/>
            <person name="Wall K."/>
            <person name="Wessler S."/>
            <person name="Yang G."/>
            <person name="Yin T."/>
            <person name="Douglas C."/>
            <person name="Marra M."/>
            <person name="Sandberg G."/>
            <person name="Van de Peer Y."/>
            <person name="Rokhsar D."/>
        </authorList>
    </citation>
    <scope>NUCLEOTIDE SEQUENCE [LARGE SCALE GENOMIC DNA]</scope>
    <source>
        <strain evidence="2">cv. Nisqually</strain>
    </source>
</reference>
<name>A0A2K2AQV8_POPTR</name>
<accession>A0A2K2AQV8</accession>
<dbReference type="EMBL" id="CM009293">
    <property type="protein sequence ID" value="PNT39917.1"/>
    <property type="molecule type" value="Genomic_DNA"/>
</dbReference>
<dbReference type="InParanoid" id="A0A2K2AQV8"/>